<comment type="caution">
    <text evidence="6">The sequence shown here is derived from an EMBL/GenBank/DDBJ whole genome shotgun (WGS) entry which is preliminary data.</text>
</comment>
<evidence type="ECO:0000313" key="7">
    <source>
        <dbReference type="Proteomes" id="UP001159405"/>
    </source>
</evidence>
<dbReference type="Gene3D" id="4.10.280.10">
    <property type="entry name" value="Helix-loop-helix DNA-binding domain"/>
    <property type="match status" value="1"/>
</dbReference>
<evidence type="ECO:0000256" key="1">
    <source>
        <dbReference type="ARBA" id="ARBA00004123"/>
    </source>
</evidence>
<comment type="subcellular location">
    <subcellularLocation>
        <location evidence="1">Nucleus</location>
    </subcellularLocation>
</comment>
<evidence type="ECO:0000313" key="6">
    <source>
        <dbReference type="EMBL" id="CAH3038706.1"/>
    </source>
</evidence>
<name>A0ABN8MY95_9CNID</name>
<dbReference type="Pfam" id="PF00010">
    <property type="entry name" value="HLH"/>
    <property type="match status" value="1"/>
</dbReference>
<accession>A0ABN8MY95</accession>
<sequence>AKRKKRKQGVEKRRRDKIKKSLGELSLLVPEARKQLSEGQRLRQAKILQLTVDYIRSSNFHGNRE</sequence>
<keyword evidence="7" id="KW-1185">Reference proteome</keyword>
<dbReference type="SUPFAM" id="SSF47459">
    <property type="entry name" value="HLH, helix-loop-helix DNA-binding domain"/>
    <property type="match status" value="1"/>
</dbReference>
<dbReference type="Proteomes" id="UP001159405">
    <property type="component" value="Unassembled WGS sequence"/>
</dbReference>
<reference evidence="6 7" key="1">
    <citation type="submission" date="2022-05" db="EMBL/GenBank/DDBJ databases">
        <authorList>
            <consortium name="Genoscope - CEA"/>
            <person name="William W."/>
        </authorList>
    </citation>
    <scope>NUCLEOTIDE SEQUENCE [LARGE SCALE GENOMIC DNA]</scope>
</reference>
<feature type="non-terminal residue" evidence="6">
    <location>
        <position position="65"/>
    </location>
</feature>
<dbReference type="PANTHER" id="PTHR10985">
    <property type="entry name" value="BASIC HELIX-LOOP-HELIX TRANSCRIPTION FACTOR, HES-RELATED"/>
    <property type="match status" value="1"/>
</dbReference>
<keyword evidence="4" id="KW-0539">Nucleus</keyword>
<evidence type="ECO:0000256" key="4">
    <source>
        <dbReference type="ARBA" id="ARBA00023242"/>
    </source>
</evidence>
<feature type="non-terminal residue" evidence="6">
    <location>
        <position position="1"/>
    </location>
</feature>
<proteinExistence type="predicted"/>
<protein>
    <recommendedName>
        <fullName evidence="5">BHLH domain-containing protein</fullName>
    </recommendedName>
</protein>
<dbReference type="PROSITE" id="PS50888">
    <property type="entry name" value="BHLH"/>
    <property type="match status" value="1"/>
</dbReference>
<keyword evidence="3" id="KW-0804">Transcription</keyword>
<feature type="domain" description="BHLH" evidence="5">
    <location>
        <begin position="2"/>
        <end position="58"/>
    </location>
</feature>
<dbReference type="EMBL" id="CALNXK010000006">
    <property type="protein sequence ID" value="CAH3038706.1"/>
    <property type="molecule type" value="Genomic_DNA"/>
</dbReference>
<organism evidence="6 7">
    <name type="scientific">Porites lobata</name>
    <dbReference type="NCBI Taxonomy" id="104759"/>
    <lineage>
        <taxon>Eukaryota</taxon>
        <taxon>Metazoa</taxon>
        <taxon>Cnidaria</taxon>
        <taxon>Anthozoa</taxon>
        <taxon>Hexacorallia</taxon>
        <taxon>Scleractinia</taxon>
        <taxon>Fungiina</taxon>
        <taxon>Poritidae</taxon>
        <taxon>Porites</taxon>
    </lineage>
</organism>
<gene>
    <name evidence="6" type="ORF">PLOB_00039386</name>
</gene>
<dbReference type="SMART" id="SM00353">
    <property type="entry name" value="HLH"/>
    <property type="match status" value="1"/>
</dbReference>
<evidence type="ECO:0000256" key="2">
    <source>
        <dbReference type="ARBA" id="ARBA00023015"/>
    </source>
</evidence>
<evidence type="ECO:0000256" key="3">
    <source>
        <dbReference type="ARBA" id="ARBA00023163"/>
    </source>
</evidence>
<evidence type="ECO:0000259" key="5">
    <source>
        <dbReference type="PROSITE" id="PS50888"/>
    </source>
</evidence>
<dbReference type="InterPro" id="IPR050370">
    <property type="entry name" value="HES_HEY"/>
</dbReference>
<dbReference type="InterPro" id="IPR011598">
    <property type="entry name" value="bHLH_dom"/>
</dbReference>
<keyword evidence="2" id="KW-0805">Transcription regulation</keyword>
<dbReference type="InterPro" id="IPR036638">
    <property type="entry name" value="HLH_DNA-bd_sf"/>
</dbReference>